<feature type="compositionally biased region" description="Low complexity" evidence="1">
    <location>
        <begin position="81"/>
        <end position="98"/>
    </location>
</feature>
<gene>
    <name evidence="2" type="ORF">HPB51_022572</name>
</gene>
<reference evidence="2" key="2">
    <citation type="submission" date="2021-09" db="EMBL/GenBank/DDBJ databases">
        <authorList>
            <person name="Jia N."/>
            <person name="Wang J."/>
            <person name="Shi W."/>
            <person name="Du L."/>
            <person name="Sun Y."/>
            <person name="Zhan W."/>
            <person name="Jiang J."/>
            <person name="Wang Q."/>
            <person name="Zhang B."/>
            <person name="Ji P."/>
            <person name="Sakyi L.B."/>
            <person name="Cui X."/>
            <person name="Yuan T."/>
            <person name="Jiang B."/>
            <person name="Yang W."/>
            <person name="Lam T.T.-Y."/>
            <person name="Chang Q."/>
            <person name="Ding S."/>
            <person name="Wang X."/>
            <person name="Zhu J."/>
            <person name="Ruan X."/>
            <person name="Zhao L."/>
            <person name="Wei J."/>
            <person name="Que T."/>
            <person name="Du C."/>
            <person name="Cheng J."/>
            <person name="Dai P."/>
            <person name="Han X."/>
            <person name="Huang E."/>
            <person name="Gao Y."/>
            <person name="Liu J."/>
            <person name="Shao H."/>
            <person name="Ye R."/>
            <person name="Li L."/>
            <person name="Wei W."/>
            <person name="Wang X."/>
            <person name="Wang C."/>
            <person name="Huo Q."/>
            <person name="Li W."/>
            <person name="Guo W."/>
            <person name="Chen H."/>
            <person name="Chen S."/>
            <person name="Zhou L."/>
            <person name="Zhou L."/>
            <person name="Ni X."/>
            <person name="Tian J."/>
            <person name="Zhou Y."/>
            <person name="Sheng Y."/>
            <person name="Liu T."/>
            <person name="Pan Y."/>
            <person name="Xia L."/>
            <person name="Li J."/>
            <person name="Zhao F."/>
            <person name="Cao W."/>
        </authorList>
    </citation>
    <scope>NUCLEOTIDE SEQUENCE</scope>
    <source>
        <strain evidence="2">Rmic-2018</strain>
        <tissue evidence="2">Larvae</tissue>
    </source>
</reference>
<organism evidence="2 3">
    <name type="scientific">Rhipicephalus microplus</name>
    <name type="common">Cattle tick</name>
    <name type="synonym">Boophilus microplus</name>
    <dbReference type="NCBI Taxonomy" id="6941"/>
    <lineage>
        <taxon>Eukaryota</taxon>
        <taxon>Metazoa</taxon>
        <taxon>Ecdysozoa</taxon>
        <taxon>Arthropoda</taxon>
        <taxon>Chelicerata</taxon>
        <taxon>Arachnida</taxon>
        <taxon>Acari</taxon>
        <taxon>Parasitiformes</taxon>
        <taxon>Ixodida</taxon>
        <taxon>Ixodoidea</taxon>
        <taxon>Ixodidae</taxon>
        <taxon>Rhipicephalinae</taxon>
        <taxon>Rhipicephalus</taxon>
        <taxon>Boophilus</taxon>
    </lineage>
</organism>
<evidence type="ECO:0000313" key="2">
    <source>
        <dbReference type="EMBL" id="KAH8022175.1"/>
    </source>
</evidence>
<reference evidence="2" key="1">
    <citation type="journal article" date="2020" name="Cell">
        <title>Large-Scale Comparative Analyses of Tick Genomes Elucidate Their Genetic Diversity and Vector Capacities.</title>
        <authorList>
            <consortium name="Tick Genome and Microbiome Consortium (TIGMIC)"/>
            <person name="Jia N."/>
            <person name="Wang J."/>
            <person name="Shi W."/>
            <person name="Du L."/>
            <person name="Sun Y."/>
            <person name="Zhan W."/>
            <person name="Jiang J.F."/>
            <person name="Wang Q."/>
            <person name="Zhang B."/>
            <person name="Ji P."/>
            <person name="Bell-Sakyi L."/>
            <person name="Cui X.M."/>
            <person name="Yuan T.T."/>
            <person name="Jiang B.G."/>
            <person name="Yang W.F."/>
            <person name="Lam T.T."/>
            <person name="Chang Q.C."/>
            <person name="Ding S.J."/>
            <person name="Wang X.J."/>
            <person name="Zhu J.G."/>
            <person name="Ruan X.D."/>
            <person name="Zhao L."/>
            <person name="Wei J.T."/>
            <person name="Ye R.Z."/>
            <person name="Que T.C."/>
            <person name="Du C.H."/>
            <person name="Zhou Y.H."/>
            <person name="Cheng J.X."/>
            <person name="Dai P.F."/>
            <person name="Guo W.B."/>
            <person name="Han X.H."/>
            <person name="Huang E.J."/>
            <person name="Li L.F."/>
            <person name="Wei W."/>
            <person name="Gao Y.C."/>
            <person name="Liu J.Z."/>
            <person name="Shao H.Z."/>
            <person name="Wang X."/>
            <person name="Wang C.C."/>
            <person name="Yang T.C."/>
            <person name="Huo Q.B."/>
            <person name="Li W."/>
            <person name="Chen H.Y."/>
            <person name="Chen S.E."/>
            <person name="Zhou L.G."/>
            <person name="Ni X.B."/>
            <person name="Tian J.H."/>
            <person name="Sheng Y."/>
            <person name="Liu T."/>
            <person name="Pan Y.S."/>
            <person name="Xia L.Y."/>
            <person name="Li J."/>
            <person name="Zhao F."/>
            <person name="Cao W.C."/>
        </authorList>
    </citation>
    <scope>NUCLEOTIDE SEQUENCE</scope>
    <source>
        <strain evidence="2">Rmic-2018</strain>
    </source>
</reference>
<feature type="region of interest" description="Disordered" evidence="1">
    <location>
        <begin position="22"/>
        <end position="120"/>
    </location>
</feature>
<comment type="caution">
    <text evidence="2">The sequence shown here is derived from an EMBL/GenBank/DDBJ whole genome shotgun (WGS) entry which is preliminary data.</text>
</comment>
<evidence type="ECO:0000313" key="3">
    <source>
        <dbReference type="Proteomes" id="UP000821866"/>
    </source>
</evidence>
<dbReference type="AlphaFoldDB" id="A0A9J6DJ99"/>
<dbReference type="Proteomes" id="UP000821866">
    <property type="component" value="Chromosome 7"/>
</dbReference>
<proteinExistence type="predicted"/>
<dbReference type="EMBL" id="JABSTU010000009">
    <property type="protein sequence ID" value="KAH8022175.1"/>
    <property type="molecule type" value="Genomic_DNA"/>
</dbReference>
<accession>A0A9J6DJ99</accession>
<keyword evidence="3" id="KW-1185">Reference proteome</keyword>
<evidence type="ECO:0000256" key="1">
    <source>
        <dbReference type="SAM" id="MobiDB-lite"/>
    </source>
</evidence>
<sequence>MCKFCGGAHVTADRKCKQRFQIPYVGRHRRKERQRQDSNLGFQRGYAAEEDFPPLHTDKPGGASATQRSRSRTKGNRSRSRGQSASRARSLSRTSSVRITTPGAEKGPWATKAKKTAQSQVKRVLTQSMLASS</sequence>
<name>A0A9J6DJ99_RHIMP</name>
<feature type="compositionally biased region" description="Basic residues" evidence="1">
    <location>
        <begin position="69"/>
        <end position="80"/>
    </location>
</feature>
<protein>
    <submittedName>
        <fullName evidence="2">Uncharacterized protein</fullName>
    </submittedName>
</protein>